<dbReference type="RefSeq" id="WP_151693694.1">
    <property type="nucleotide sequence ID" value="NZ_BMGX01000001.1"/>
</dbReference>
<dbReference type="EMBL" id="WBVQ01000002">
    <property type="protein sequence ID" value="KAB2816267.1"/>
    <property type="molecule type" value="Genomic_DNA"/>
</dbReference>
<accession>A0A6L3ZFT6</accession>
<evidence type="ECO:0000313" key="3">
    <source>
        <dbReference type="Proteomes" id="UP000484164"/>
    </source>
</evidence>
<evidence type="ECO:0000313" key="2">
    <source>
        <dbReference type="EMBL" id="KAB2816267.1"/>
    </source>
</evidence>
<keyword evidence="3" id="KW-1185">Reference proteome</keyword>
<organism evidence="2 3">
    <name type="scientific">Phaeocystidibacter marisrubri</name>
    <dbReference type="NCBI Taxonomy" id="1577780"/>
    <lineage>
        <taxon>Bacteria</taxon>
        <taxon>Pseudomonadati</taxon>
        <taxon>Bacteroidota</taxon>
        <taxon>Flavobacteriia</taxon>
        <taxon>Flavobacteriales</taxon>
        <taxon>Phaeocystidibacteraceae</taxon>
        <taxon>Phaeocystidibacter</taxon>
    </lineage>
</organism>
<reference evidence="2 3" key="1">
    <citation type="submission" date="2019-10" db="EMBL/GenBank/DDBJ databases">
        <title>Genome sequence of Phaeocystidibacter marisrubri JCM30614 (type strain).</title>
        <authorList>
            <person name="Bowman J.P."/>
        </authorList>
    </citation>
    <scope>NUCLEOTIDE SEQUENCE [LARGE SCALE GENOMIC DNA]</scope>
    <source>
        <strain evidence="2 3">JCM 30614</strain>
    </source>
</reference>
<comment type="caution">
    <text evidence="2">The sequence shown here is derived from an EMBL/GenBank/DDBJ whole genome shotgun (WGS) entry which is preliminary data.</text>
</comment>
<dbReference type="OrthoDB" id="2868029at2"/>
<dbReference type="AlphaFoldDB" id="A0A6L3ZFT6"/>
<feature type="transmembrane region" description="Helical" evidence="1">
    <location>
        <begin position="55"/>
        <end position="78"/>
    </location>
</feature>
<evidence type="ECO:0008006" key="4">
    <source>
        <dbReference type="Google" id="ProtNLM"/>
    </source>
</evidence>
<evidence type="ECO:0000256" key="1">
    <source>
        <dbReference type="SAM" id="Phobius"/>
    </source>
</evidence>
<keyword evidence="1" id="KW-0472">Membrane</keyword>
<feature type="transmembrane region" description="Helical" evidence="1">
    <location>
        <begin position="115"/>
        <end position="133"/>
    </location>
</feature>
<protein>
    <recommendedName>
        <fullName evidence="4">DUF4293 family protein</fullName>
    </recommendedName>
</protein>
<feature type="transmembrane region" description="Helical" evidence="1">
    <location>
        <begin position="90"/>
        <end position="109"/>
    </location>
</feature>
<name>A0A6L3ZFT6_9FLAO</name>
<gene>
    <name evidence="2" type="ORF">F8C82_11315</name>
</gene>
<feature type="transmembrane region" description="Helical" evidence="1">
    <location>
        <begin position="12"/>
        <end position="35"/>
    </location>
</feature>
<proteinExistence type="predicted"/>
<keyword evidence="1" id="KW-1133">Transmembrane helix</keyword>
<sequence length="140" mass="15917">MKTILSFQRASQLALLLFSLLEVFHLSIILGIVLFDFAPVEYLWGGKMKTAEELLVFEFISLIIMTICLLVVLIRTKILRLPKLMKVSRVLLWVLTVIFALNTLGNLLAESSFEKFFAIATLLLAFISLRMALEPVEVKE</sequence>
<dbReference type="Proteomes" id="UP000484164">
    <property type="component" value="Unassembled WGS sequence"/>
</dbReference>
<keyword evidence="1" id="KW-0812">Transmembrane</keyword>